<evidence type="ECO:0000256" key="2">
    <source>
        <dbReference type="ARBA" id="ARBA00022670"/>
    </source>
</evidence>
<evidence type="ECO:0000313" key="12">
    <source>
        <dbReference type="EMBL" id="GAA5100422.1"/>
    </source>
</evidence>
<evidence type="ECO:0000313" key="13">
    <source>
        <dbReference type="Proteomes" id="UP001500353"/>
    </source>
</evidence>
<feature type="domain" description="Peptidase M43 pregnancy-associated plasma-A" evidence="10">
    <location>
        <begin position="191"/>
        <end position="356"/>
    </location>
</feature>
<dbReference type="Proteomes" id="UP001500353">
    <property type="component" value="Unassembled WGS sequence"/>
</dbReference>
<feature type="chain" id="PRO_5045282814" description="Por secretion system C-terminal sorting domain-containing protein" evidence="9">
    <location>
        <begin position="24"/>
        <end position="676"/>
    </location>
</feature>
<name>A0ABP9MRZ6_9FLAO</name>
<evidence type="ECO:0000256" key="1">
    <source>
        <dbReference type="ARBA" id="ARBA00008721"/>
    </source>
</evidence>
<evidence type="ECO:0000256" key="4">
    <source>
        <dbReference type="ARBA" id="ARBA00022729"/>
    </source>
</evidence>
<proteinExistence type="inferred from homology"/>
<evidence type="ECO:0008006" key="14">
    <source>
        <dbReference type="Google" id="ProtNLM"/>
    </source>
</evidence>
<accession>A0ABP9MRZ6</accession>
<comment type="similarity">
    <text evidence="1">Belongs to the peptidase M43B family.</text>
</comment>
<evidence type="ECO:0000256" key="5">
    <source>
        <dbReference type="ARBA" id="ARBA00022801"/>
    </source>
</evidence>
<dbReference type="Pfam" id="PF05572">
    <property type="entry name" value="Peptidase_M43"/>
    <property type="match status" value="1"/>
</dbReference>
<dbReference type="NCBIfam" id="TIGR04183">
    <property type="entry name" value="Por_Secre_tail"/>
    <property type="match status" value="1"/>
</dbReference>
<keyword evidence="6" id="KW-0862">Zinc</keyword>
<dbReference type="CDD" id="cd04275">
    <property type="entry name" value="ZnMc_pappalysin_like"/>
    <property type="match status" value="1"/>
</dbReference>
<feature type="domain" description="Secretion system C-terminal sorting" evidence="11">
    <location>
        <begin position="607"/>
        <end position="674"/>
    </location>
</feature>
<dbReference type="PANTHER" id="PTHR47466:SF1">
    <property type="entry name" value="METALLOPROTEASE MEP1 (AFU_ORTHOLOGUE AFUA_1G07730)-RELATED"/>
    <property type="match status" value="1"/>
</dbReference>
<evidence type="ECO:0000256" key="7">
    <source>
        <dbReference type="ARBA" id="ARBA00023049"/>
    </source>
</evidence>
<dbReference type="SUPFAM" id="SSF55486">
    <property type="entry name" value="Metalloproteases ('zincins'), catalytic domain"/>
    <property type="match status" value="1"/>
</dbReference>
<comment type="caution">
    <text evidence="12">The sequence shown here is derived from an EMBL/GenBank/DDBJ whole genome shotgun (WGS) entry which is preliminary data.</text>
</comment>
<keyword evidence="4 9" id="KW-0732">Signal</keyword>
<protein>
    <recommendedName>
        <fullName evidence="14">Por secretion system C-terminal sorting domain-containing protein</fullName>
    </recommendedName>
</protein>
<keyword evidence="8" id="KW-1015">Disulfide bond</keyword>
<dbReference type="InterPro" id="IPR008754">
    <property type="entry name" value="Peptidase_M43"/>
</dbReference>
<keyword evidence="3" id="KW-0479">Metal-binding</keyword>
<keyword evidence="13" id="KW-1185">Reference proteome</keyword>
<evidence type="ECO:0000259" key="11">
    <source>
        <dbReference type="Pfam" id="PF18962"/>
    </source>
</evidence>
<sequence length="676" mass="73806">MRKSTTFKAVVLLSSFFVAEISAQNLTKKKAEFVIGKPQIELAKAHGFDRCSTTEYEEFLQRTFPGRMTVEQFEAWLAPFVEQAKTNKSQNGNIITIPVVVHVIHNGQNLGVAPNIVDEQVMSQITVMNNDFRRIMGTPGYNTNAVGADTQIQFALAKVDPNGNPTNGIDRINLCQASWSQAEINSFVKPETIWDPTQYMNMWSVKFTSSTLLGYAQFPSNSTLGGLNTIGGEAYSDGVVANYATFGSSDYNVNNTFLLSAPYDKGRTMTHEVGHFLGLRHIWGDTSSCVVNATDSNNDYCLDTPAAAAANYNCVTIDSCPSDPGNDMIQNYMDYTTDTCMNVFTVNQKARITAVMNNSPRRVELKTSTKDIAIPLFANDAEVKLERECSTVNCSSTTQSPKVSLYNRGTSTMTSAVITYTLNGVAQTYNWSGSLAQDKYAIVTLPMSSTALGGQMNINVTSVNGATDQRTSNSNVTVNYLGAPVRADLNVVFNLQLDQYGSETSWALTNSTGTTVYSGGGYTDADPNLPALITQNWSLNPNECYTFTINDSYGDGFYPYGGYYNIKTQSGTTLLTGSHFSSTQSRTLKAQVLATNDVDNPKNNIQLYPNPVSDILNITRVSDKATFKIYGATGQLVKQGNISNGKISVSELVKGGYVITIDEKGKEVFTSKFIKK</sequence>
<evidence type="ECO:0000256" key="9">
    <source>
        <dbReference type="SAM" id="SignalP"/>
    </source>
</evidence>
<dbReference type="EMBL" id="BAABHX010000008">
    <property type="protein sequence ID" value="GAA5100422.1"/>
    <property type="molecule type" value="Genomic_DNA"/>
</dbReference>
<evidence type="ECO:0000256" key="6">
    <source>
        <dbReference type="ARBA" id="ARBA00022833"/>
    </source>
</evidence>
<organism evidence="12 13">
    <name type="scientific">Chryseobacterium ginsengisoli</name>
    <dbReference type="NCBI Taxonomy" id="363853"/>
    <lineage>
        <taxon>Bacteria</taxon>
        <taxon>Pseudomonadati</taxon>
        <taxon>Bacteroidota</taxon>
        <taxon>Flavobacteriia</taxon>
        <taxon>Flavobacteriales</taxon>
        <taxon>Weeksellaceae</taxon>
        <taxon>Chryseobacterium group</taxon>
        <taxon>Chryseobacterium</taxon>
    </lineage>
</organism>
<evidence type="ECO:0000259" key="10">
    <source>
        <dbReference type="Pfam" id="PF05572"/>
    </source>
</evidence>
<gene>
    <name evidence="12" type="ORF">GCM10023210_38940</name>
</gene>
<dbReference type="RefSeq" id="WP_345207763.1">
    <property type="nucleotide sequence ID" value="NZ_BAABHX010000008.1"/>
</dbReference>
<evidence type="ECO:0000256" key="3">
    <source>
        <dbReference type="ARBA" id="ARBA00022723"/>
    </source>
</evidence>
<dbReference type="Gene3D" id="3.40.390.10">
    <property type="entry name" value="Collagenase (Catalytic Domain)"/>
    <property type="match status" value="1"/>
</dbReference>
<dbReference type="Pfam" id="PF18962">
    <property type="entry name" value="Por_Secre_tail"/>
    <property type="match status" value="1"/>
</dbReference>
<feature type="signal peptide" evidence="9">
    <location>
        <begin position="1"/>
        <end position="23"/>
    </location>
</feature>
<dbReference type="InterPro" id="IPR026444">
    <property type="entry name" value="Secre_tail"/>
</dbReference>
<keyword evidence="5" id="KW-0378">Hydrolase</keyword>
<keyword evidence="7" id="KW-0482">Metalloprotease</keyword>
<dbReference type="PANTHER" id="PTHR47466">
    <property type="match status" value="1"/>
</dbReference>
<reference evidence="13" key="1">
    <citation type="journal article" date="2019" name="Int. J. Syst. Evol. Microbiol.">
        <title>The Global Catalogue of Microorganisms (GCM) 10K type strain sequencing project: providing services to taxonomists for standard genome sequencing and annotation.</title>
        <authorList>
            <consortium name="The Broad Institute Genomics Platform"/>
            <consortium name="The Broad Institute Genome Sequencing Center for Infectious Disease"/>
            <person name="Wu L."/>
            <person name="Ma J."/>
        </authorList>
    </citation>
    <scope>NUCLEOTIDE SEQUENCE [LARGE SCALE GENOMIC DNA]</scope>
    <source>
        <strain evidence="13">JCM 18019</strain>
    </source>
</reference>
<keyword evidence="2" id="KW-0645">Protease</keyword>
<dbReference type="InterPro" id="IPR024079">
    <property type="entry name" value="MetalloPept_cat_dom_sf"/>
</dbReference>
<evidence type="ECO:0000256" key="8">
    <source>
        <dbReference type="ARBA" id="ARBA00023157"/>
    </source>
</evidence>